<evidence type="ECO:0000259" key="2">
    <source>
        <dbReference type="Pfam" id="PF07534"/>
    </source>
</evidence>
<dbReference type="KEGG" id="ehx:EMIHUDRAFT_469214"/>
<accession>A0A0D3JP52</accession>
<feature type="compositionally biased region" description="Low complexity" evidence="1">
    <location>
        <begin position="98"/>
        <end position="108"/>
    </location>
</feature>
<organism evidence="3 4">
    <name type="scientific">Emiliania huxleyi (strain CCMP1516)</name>
    <dbReference type="NCBI Taxonomy" id="280463"/>
    <lineage>
        <taxon>Eukaryota</taxon>
        <taxon>Haptista</taxon>
        <taxon>Haptophyta</taxon>
        <taxon>Prymnesiophyceae</taxon>
        <taxon>Isochrysidales</taxon>
        <taxon>Noelaerhabdaceae</taxon>
        <taxon>Emiliania</taxon>
    </lineage>
</organism>
<dbReference type="GeneID" id="17270832"/>
<evidence type="ECO:0000313" key="3">
    <source>
        <dbReference type="EnsemblProtists" id="EOD25287"/>
    </source>
</evidence>
<evidence type="ECO:0000256" key="1">
    <source>
        <dbReference type="SAM" id="MobiDB-lite"/>
    </source>
</evidence>
<feature type="compositionally biased region" description="Basic and acidic residues" evidence="1">
    <location>
        <begin position="77"/>
        <end position="97"/>
    </location>
</feature>
<dbReference type="Proteomes" id="UP000013827">
    <property type="component" value="Unassembled WGS sequence"/>
</dbReference>
<reference evidence="4" key="1">
    <citation type="journal article" date="2013" name="Nature">
        <title>Pan genome of the phytoplankton Emiliania underpins its global distribution.</title>
        <authorList>
            <person name="Read B.A."/>
            <person name="Kegel J."/>
            <person name="Klute M.J."/>
            <person name="Kuo A."/>
            <person name="Lefebvre S.C."/>
            <person name="Maumus F."/>
            <person name="Mayer C."/>
            <person name="Miller J."/>
            <person name="Monier A."/>
            <person name="Salamov A."/>
            <person name="Young J."/>
            <person name="Aguilar M."/>
            <person name="Claverie J.M."/>
            <person name="Frickenhaus S."/>
            <person name="Gonzalez K."/>
            <person name="Herman E.K."/>
            <person name="Lin Y.C."/>
            <person name="Napier J."/>
            <person name="Ogata H."/>
            <person name="Sarno A.F."/>
            <person name="Shmutz J."/>
            <person name="Schroeder D."/>
            <person name="de Vargas C."/>
            <person name="Verret F."/>
            <person name="von Dassow P."/>
            <person name="Valentin K."/>
            <person name="Van de Peer Y."/>
            <person name="Wheeler G."/>
            <person name="Dacks J.B."/>
            <person name="Delwiche C.F."/>
            <person name="Dyhrman S.T."/>
            <person name="Glockner G."/>
            <person name="John U."/>
            <person name="Richards T."/>
            <person name="Worden A.Z."/>
            <person name="Zhang X."/>
            <person name="Grigoriev I.V."/>
            <person name="Allen A.E."/>
            <person name="Bidle K."/>
            <person name="Borodovsky M."/>
            <person name="Bowler C."/>
            <person name="Brownlee C."/>
            <person name="Cock J.M."/>
            <person name="Elias M."/>
            <person name="Gladyshev V.N."/>
            <person name="Groth M."/>
            <person name="Guda C."/>
            <person name="Hadaegh A."/>
            <person name="Iglesias-Rodriguez M.D."/>
            <person name="Jenkins J."/>
            <person name="Jones B.M."/>
            <person name="Lawson T."/>
            <person name="Leese F."/>
            <person name="Lindquist E."/>
            <person name="Lobanov A."/>
            <person name="Lomsadze A."/>
            <person name="Malik S.B."/>
            <person name="Marsh M.E."/>
            <person name="Mackinder L."/>
            <person name="Mock T."/>
            <person name="Mueller-Roeber B."/>
            <person name="Pagarete A."/>
            <person name="Parker M."/>
            <person name="Probert I."/>
            <person name="Quesneville H."/>
            <person name="Raines C."/>
            <person name="Rensing S.A."/>
            <person name="Riano-Pachon D.M."/>
            <person name="Richier S."/>
            <person name="Rokitta S."/>
            <person name="Shiraiwa Y."/>
            <person name="Soanes D.M."/>
            <person name="van der Giezen M."/>
            <person name="Wahlund T.M."/>
            <person name="Williams B."/>
            <person name="Wilson W."/>
            <person name="Wolfe G."/>
            <person name="Wurch L.L."/>
        </authorList>
    </citation>
    <scope>NUCLEOTIDE SEQUENCE</scope>
</reference>
<dbReference type="Pfam" id="PF07534">
    <property type="entry name" value="TLD"/>
    <property type="match status" value="1"/>
</dbReference>
<feature type="region of interest" description="Disordered" evidence="1">
    <location>
        <begin position="69"/>
        <end position="116"/>
    </location>
</feature>
<dbReference type="AlphaFoldDB" id="A0A0D3JP52"/>
<name>A0A0D3JP52_EMIH1</name>
<dbReference type="STRING" id="2903.R1CRJ7"/>
<protein>
    <recommendedName>
        <fullName evidence="2">TLDc domain-containing protein</fullName>
    </recommendedName>
</protein>
<dbReference type="HOGENOM" id="CLU_682297_0_0_1"/>
<dbReference type="EnsemblProtists" id="EOD25287">
    <property type="protein sequence ID" value="EOD25287"/>
    <property type="gene ID" value="EMIHUDRAFT_469214"/>
</dbReference>
<dbReference type="eggNOG" id="ENOG502S19X">
    <property type="taxonomic scope" value="Eukaryota"/>
</dbReference>
<keyword evidence="4" id="KW-1185">Reference proteome</keyword>
<feature type="domain" description="TLDc" evidence="2">
    <location>
        <begin position="208"/>
        <end position="300"/>
    </location>
</feature>
<dbReference type="RefSeq" id="XP_005777716.1">
    <property type="nucleotide sequence ID" value="XM_005777659.1"/>
</dbReference>
<dbReference type="InterPro" id="IPR006571">
    <property type="entry name" value="TLDc_dom"/>
</dbReference>
<sequence>MLSLLASYALSAAPNGPLGGRGGSLSSHRSFVASSRASSRIRTSGRIIAAGENPNPFSAFLASLAPADDEYNSSPTRDARLTEQQKIAESKRAERQDANAQQQQQKAAPAPPRNPFETLVKAFTPIEVDRDGNPVEPAPQAADDRDVGERLFGLFFGEPEAGVTSGIARTSGARYEGESRARAVESGAPDTYPATKTEFAEPVAGDDAEMALLRPLLKNTNLEYLDLKRVYDAQADGWTADAFHAGARAHTHRASGANYRGPCVVFCKTRGGAVCGGYAPKGFAGYGEYRGSIAAFLFSWPSGDTARPAIKLQKIGGAGLATIDEPETGPRFGAEGLTAMMNPGSERLVSSKLGPYYECLPDGSRSLFGAKPSSDELSELRVYAGCWPEGERIPFDGAIPFAIE</sequence>
<dbReference type="PaxDb" id="2903-EOD25287"/>
<proteinExistence type="predicted"/>
<evidence type="ECO:0000313" key="4">
    <source>
        <dbReference type="Proteomes" id="UP000013827"/>
    </source>
</evidence>
<reference evidence="3" key="2">
    <citation type="submission" date="2024-10" db="UniProtKB">
        <authorList>
            <consortium name="EnsemblProtists"/>
        </authorList>
    </citation>
    <scope>IDENTIFICATION</scope>
</reference>